<keyword evidence="3" id="KW-0029">Amino-acid transport</keyword>
<dbReference type="AlphaFoldDB" id="A0A2R8BPH1"/>
<dbReference type="PANTHER" id="PTHR30483:SF6">
    <property type="entry name" value="PERIPLASMIC BINDING PROTEIN OF ABC TRANSPORTER FOR NATURAL AMINO ACIDS"/>
    <property type="match status" value="1"/>
</dbReference>
<dbReference type="CDD" id="cd06339">
    <property type="entry name" value="PBP1_YraM_LppC_lipoprotein-like"/>
    <property type="match status" value="1"/>
</dbReference>
<feature type="domain" description="Leucine-binding protein" evidence="4">
    <location>
        <begin position="74"/>
        <end position="403"/>
    </location>
</feature>
<dbReference type="Gene3D" id="3.40.50.2300">
    <property type="match status" value="2"/>
</dbReference>
<keyword evidence="3" id="KW-0813">Transport</keyword>
<dbReference type="SUPFAM" id="SSF53822">
    <property type="entry name" value="Periplasmic binding protein-like I"/>
    <property type="match status" value="1"/>
</dbReference>
<keyword evidence="6" id="KW-1185">Reference proteome</keyword>
<keyword evidence="2" id="KW-0732">Signal</keyword>
<dbReference type="PANTHER" id="PTHR30483">
    <property type="entry name" value="LEUCINE-SPECIFIC-BINDING PROTEIN"/>
    <property type="match status" value="1"/>
</dbReference>
<accession>A0A2R8BPH1</accession>
<dbReference type="InterPro" id="IPR051010">
    <property type="entry name" value="BCAA_transport"/>
</dbReference>
<dbReference type="Pfam" id="PF13458">
    <property type="entry name" value="Peripla_BP_6"/>
    <property type="match status" value="1"/>
</dbReference>
<dbReference type="InterPro" id="IPR028082">
    <property type="entry name" value="Peripla_BP_I"/>
</dbReference>
<evidence type="ECO:0000313" key="5">
    <source>
        <dbReference type="EMBL" id="SPH27403.1"/>
    </source>
</evidence>
<dbReference type="InterPro" id="IPR028081">
    <property type="entry name" value="Leu-bd"/>
</dbReference>
<evidence type="ECO:0000256" key="1">
    <source>
        <dbReference type="ARBA" id="ARBA00010062"/>
    </source>
</evidence>
<evidence type="ECO:0000259" key="4">
    <source>
        <dbReference type="Pfam" id="PF13458"/>
    </source>
</evidence>
<dbReference type="Proteomes" id="UP000244880">
    <property type="component" value="Unassembled WGS sequence"/>
</dbReference>
<organism evidence="5 6">
    <name type="scientific">Ascidiaceihabitans donghaensis</name>
    <dbReference type="NCBI Taxonomy" id="1510460"/>
    <lineage>
        <taxon>Bacteria</taxon>
        <taxon>Pseudomonadati</taxon>
        <taxon>Pseudomonadota</taxon>
        <taxon>Alphaproteobacteria</taxon>
        <taxon>Rhodobacterales</taxon>
        <taxon>Paracoccaceae</taxon>
        <taxon>Ascidiaceihabitans</taxon>
    </lineage>
</organism>
<gene>
    <name evidence="5" type="ORF">ASD8599_03869</name>
</gene>
<dbReference type="EMBL" id="OMOR01000002">
    <property type="protein sequence ID" value="SPH27403.1"/>
    <property type="molecule type" value="Genomic_DNA"/>
</dbReference>
<proteinExistence type="inferred from homology"/>
<evidence type="ECO:0000256" key="3">
    <source>
        <dbReference type="ARBA" id="ARBA00022970"/>
    </source>
</evidence>
<sequence>MTSIIDQNRCATKGAHLKGVTAPMFALFQSARKSMLRVSRVITLPIFALGLAACDDLSLGSIGNSGPSVKKGEPVAVALLVPRGGGSASDDLLAQSLENAARLAIRDLEGVDINLRVYGTAGNAGTAATQAKQAVSDGAQIILGPLYAEAANAVGVAVAGSNVNVLAFSNNPTIAGGNVFVLGPTFDNTANRLVSYAKSQGKDRIVVVSAQDVAGQLGRNAIQNAISRSGATLAASVDYPLSQEGVVAAIPRIKAAVDNGGANAVFMTSNTASALPLITQLLPEAGVRPATTQYIGLTRWDIPAQTLALPGVQGGWFALPDPARANAFRAKYEGAYGKAPHPIAGLSFDGIAAVGALVSGSRSNPLGAGALTQGAGFQGATGIFRLRSDGTNERGLAVASIRENKVVILDQAPRGFSGGGS</sequence>
<name>A0A2R8BPH1_9RHOB</name>
<evidence type="ECO:0000313" key="6">
    <source>
        <dbReference type="Proteomes" id="UP000244880"/>
    </source>
</evidence>
<dbReference type="GO" id="GO:0006865">
    <property type="term" value="P:amino acid transport"/>
    <property type="evidence" value="ECO:0007669"/>
    <property type="project" value="UniProtKB-KW"/>
</dbReference>
<reference evidence="5 6" key="1">
    <citation type="submission" date="2018-03" db="EMBL/GenBank/DDBJ databases">
        <authorList>
            <person name="Keele B.F."/>
        </authorList>
    </citation>
    <scope>NUCLEOTIDE SEQUENCE [LARGE SCALE GENOMIC DNA]</scope>
    <source>
        <strain evidence="5 6">CECT 8599</strain>
    </source>
</reference>
<protein>
    <recommendedName>
        <fullName evidence="4">Leucine-binding protein domain-containing protein</fullName>
    </recommendedName>
</protein>
<comment type="similarity">
    <text evidence="1">Belongs to the leucine-binding protein family.</text>
</comment>
<evidence type="ECO:0000256" key="2">
    <source>
        <dbReference type="ARBA" id="ARBA00022729"/>
    </source>
</evidence>